<keyword evidence="1" id="KW-1133">Transmembrane helix</keyword>
<accession>A0A3R9PKR2</accession>
<keyword evidence="4" id="KW-1185">Reference proteome</keyword>
<dbReference type="PANTHER" id="PTHR23028:SF53">
    <property type="entry name" value="ACYL_TRANSF_3 DOMAIN-CONTAINING PROTEIN"/>
    <property type="match status" value="1"/>
</dbReference>
<dbReference type="AlphaFoldDB" id="A0A3R9PKR2"/>
<dbReference type="Pfam" id="PF01757">
    <property type="entry name" value="Acyl_transf_3"/>
    <property type="match status" value="1"/>
</dbReference>
<comment type="caution">
    <text evidence="3">The sequence shown here is derived from an EMBL/GenBank/DDBJ whole genome shotgun (WGS) entry which is preliminary data.</text>
</comment>
<evidence type="ECO:0000313" key="3">
    <source>
        <dbReference type="EMBL" id="RSK40513.1"/>
    </source>
</evidence>
<organism evidence="3 4">
    <name type="scientific">Mangrovimonas spongiae</name>
    <dbReference type="NCBI Taxonomy" id="2494697"/>
    <lineage>
        <taxon>Bacteria</taxon>
        <taxon>Pseudomonadati</taxon>
        <taxon>Bacteroidota</taxon>
        <taxon>Flavobacteriia</taxon>
        <taxon>Flavobacteriales</taxon>
        <taxon>Flavobacteriaceae</taxon>
        <taxon>Mangrovimonas</taxon>
    </lineage>
</organism>
<feature type="transmembrane region" description="Helical" evidence="1">
    <location>
        <begin position="172"/>
        <end position="191"/>
    </location>
</feature>
<reference evidence="3 4" key="1">
    <citation type="submission" date="2018-12" db="EMBL/GenBank/DDBJ databases">
        <title>Mangrovimonas spongiae sp. nov., a novel member of the genus Mangrovimonas isolated from marine sponge.</title>
        <authorList>
            <person name="Zhuang L."/>
            <person name="Luo L."/>
        </authorList>
    </citation>
    <scope>NUCLEOTIDE SEQUENCE [LARGE SCALE GENOMIC DNA]</scope>
    <source>
        <strain evidence="3 4">HN-E26</strain>
    </source>
</reference>
<gene>
    <name evidence="3" type="ORF">EJA19_05925</name>
</gene>
<dbReference type="InterPro" id="IPR002656">
    <property type="entry name" value="Acyl_transf_3_dom"/>
</dbReference>
<name>A0A3R9PKR2_9FLAO</name>
<feature type="transmembrane region" description="Helical" evidence="1">
    <location>
        <begin position="90"/>
        <end position="111"/>
    </location>
</feature>
<feature type="transmembrane region" description="Helical" evidence="1">
    <location>
        <begin position="265"/>
        <end position="287"/>
    </location>
</feature>
<keyword evidence="3" id="KW-0012">Acyltransferase</keyword>
<dbReference type="GO" id="GO:0016747">
    <property type="term" value="F:acyltransferase activity, transferring groups other than amino-acyl groups"/>
    <property type="evidence" value="ECO:0007669"/>
    <property type="project" value="InterPro"/>
</dbReference>
<feature type="transmembrane region" description="Helical" evidence="1">
    <location>
        <begin position="12"/>
        <end position="33"/>
    </location>
</feature>
<evidence type="ECO:0000256" key="1">
    <source>
        <dbReference type="SAM" id="Phobius"/>
    </source>
</evidence>
<keyword evidence="1" id="KW-0472">Membrane</keyword>
<dbReference type="PANTHER" id="PTHR23028">
    <property type="entry name" value="ACETYLTRANSFERASE"/>
    <property type="match status" value="1"/>
</dbReference>
<feature type="transmembrane region" description="Helical" evidence="1">
    <location>
        <begin position="45"/>
        <end position="69"/>
    </location>
</feature>
<evidence type="ECO:0000259" key="2">
    <source>
        <dbReference type="Pfam" id="PF01757"/>
    </source>
</evidence>
<protein>
    <submittedName>
        <fullName evidence="3">Acyltransferase</fullName>
    </submittedName>
</protein>
<feature type="transmembrane region" description="Helical" evidence="1">
    <location>
        <begin position="211"/>
        <end position="231"/>
    </location>
</feature>
<feature type="transmembrane region" description="Helical" evidence="1">
    <location>
        <begin position="240"/>
        <end position="259"/>
    </location>
</feature>
<dbReference type="RefSeq" id="WP_125467428.1">
    <property type="nucleotide sequence ID" value="NZ_RWBG01000002.1"/>
</dbReference>
<proteinExistence type="predicted"/>
<evidence type="ECO:0000313" key="4">
    <source>
        <dbReference type="Proteomes" id="UP000270620"/>
    </source>
</evidence>
<sequence length="378" mass="45157">MKKIFSLKINESRIYGLDVLRAFAIIFVVLVHSDTILPEWFFSKIYYFILDGVSIFFVLSGFLIGGILIKAFEKKPLHRQMLFVFWIRRWFRTLPNYFLILTVLLFLKTWYNDSFNPYDYLNYYIFSQNLFYSHPSFFPEAWSLSVEEWFYLLTPILIFYFLKLSKLKVKQVVVIVIILLIIISTLIRYLKFSELTITNFKEFDFLIRKQVVTRLDSLMYGVFGAYLYYYYRAFWYKYKIVLFGLGMSIFIFLKIGVFSVGGYSVFYSVFSLTIVSIATLFLLPFLSSIKNGKGIIFKCLTFVSLISYSMYLVHLSIVQGWILGRLNLSYLGLSWKVYLLLKYFLYWFFTISISFILYKYFEIPIMNLRDRVKSKQVD</sequence>
<keyword evidence="3" id="KW-0808">Transferase</keyword>
<keyword evidence="1" id="KW-0812">Transmembrane</keyword>
<feature type="transmembrane region" description="Helical" evidence="1">
    <location>
        <begin position="149"/>
        <end position="165"/>
    </location>
</feature>
<dbReference type="GO" id="GO:0009103">
    <property type="term" value="P:lipopolysaccharide biosynthetic process"/>
    <property type="evidence" value="ECO:0007669"/>
    <property type="project" value="TreeGrafter"/>
</dbReference>
<dbReference type="EMBL" id="RWBG01000002">
    <property type="protein sequence ID" value="RSK40513.1"/>
    <property type="molecule type" value="Genomic_DNA"/>
</dbReference>
<feature type="transmembrane region" description="Helical" evidence="1">
    <location>
        <begin position="343"/>
        <end position="361"/>
    </location>
</feature>
<dbReference type="InterPro" id="IPR050879">
    <property type="entry name" value="Acyltransferase_3"/>
</dbReference>
<dbReference type="Proteomes" id="UP000270620">
    <property type="component" value="Unassembled WGS sequence"/>
</dbReference>
<dbReference type="OrthoDB" id="290051at2"/>
<feature type="transmembrane region" description="Helical" evidence="1">
    <location>
        <begin position="299"/>
        <end position="323"/>
    </location>
</feature>
<dbReference type="GO" id="GO:0016020">
    <property type="term" value="C:membrane"/>
    <property type="evidence" value="ECO:0007669"/>
    <property type="project" value="TreeGrafter"/>
</dbReference>
<feature type="domain" description="Acyltransferase 3" evidence="2">
    <location>
        <begin position="14"/>
        <end position="358"/>
    </location>
</feature>